<keyword evidence="4" id="KW-0808">Transferase</keyword>
<keyword evidence="9" id="KW-0862">Zinc</keyword>
<protein>
    <recommendedName>
        <fullName evidence="3">RING-type E3 ubiquitin transferase</fullName>
        <ecNumber evidence="3">2.3.2.27</ecNumber>
    </recommendedName>
</protein>
<evidence type="ECO:0000256" key="4">
    <source>
        <dbReference type="ARBA" id="ARBA00022679"/>
    </source>
</evidence>
<evidence type="ECO:0000256" key="11">
    <source>
        <dbReference type="ARBA" id="ARBA00023136"/>
    </source>
</evidence>
<gene>
    <name evidence="15" type="ORF">HNY73_013207</name>
</gene>
<dbReference type="EC" id="2.3.2.27" evidence="3"/>
<dbReference type="PANTHER" id="PTHR45977">
    <property type="entry name" value="TARGET OF ERK KINASE MPK-1"/>
    <property type="match status" value="1"/>
</dbReference>
<evidence type="ECO:0000256" key="5">
    <source>
        <dbReference type="ARBA" id="ARBA00022692"/>
    </source>
</evidence>
<keyword evidence="6" id="KW-0479">Metal-binding</keyword>
<evidence type="ECO:0000313" key="15">
    <source>
        <dbReference type="EMBL" id="KAF8782984.1"/>
    </source>
</evidence>
<evidence type="ECO:0000256" key="2">
    <source>
        <dbReference type="ARBA" id="ARBA00004141"/>
    </source>
</evidence>
<comment type="caution">
    <text evidence="15">The sequence shown here is derived from an EMBL/GenBank/DDBJ whole genome shotgun (WGS) entry which is preliminary data.</text>
</comment>
<dbReference type="GO" id="GO:0008270">
    <property type="term" value="F:zinc ion binding"/>
    <property type="evidence" value="ECO:0007669"/>
    <property type="project" value="UniProtKB-KW"/>
</dbReference>
<comment type="catalytic activity">
    <reaction evidence="1">
        <text>S-ubiquitinyl-[E2 ubiquitin-conjugating enzyme]-L-cysteine + [acceptor protein]-L-lysine = [E2 ubiquitin-conjugating enzyme]-L-cysteine + N(6)-ubiquitinyl-[acceptor protein]-L-lysine.</text>
        <dbReference type="EC" id="2.3.2.27"/>
    </reaction>
</comment>
<evidence type="ECO:0000256" key="6">
    <source>
        <dbReference type="ARBA" id="ARBA00022723"/>
    </source>
</evidence>
<accession>A0A8T0EZ74</accession>
<dbReference type="GO" id="GO:0016567">
    <property type="term" value="P:protein ubiquitination"/>
    <property type="evidence" value="ECO:0007669"/>
    <property type="project" value="TreeGrafter"/>
</dbReference>
<proteinExistence type="predicted"/>
<reference evidence="15" key="1">
    <citation type="journal article" date="2020" name="bioRxiv">
        <title>Chromosome-level reference genome of the European wasp spider Argiope bruennichi: a resource for studies on range expansion and evolutionary adaptation.</title>
        <authorList>
            <person name="Sheffer M.M."/>
            <person name="Hoppe A."/>
            <person name="Krehenwinkel H."/>
            <person name="Uhl G."/>
            <person name="Kuss A.W."/>
            <person name="Jensen L."/>
            <person name="Jensen C."/>
            <person name="Gillespie R.G."/>
            <person name="Hoff K.J."/>
            <person name="Prost S."/>
        </authorList>
    </citation>
    <scope>NUCLEOTIDE SEQUENCE</scope>
</reference>
<evidence type="ECO:0000256" key="9">
    <source>
        <dbReference type="ARBA" id="ARBA00022833"/>
    </source>
</evidence>
<name>A0A8T0EZ74_ARGBR</name>
<evidence type="ECO:0000256" key="3">
    <source>
        <dbReference type="ARBA" id="ARBA00012483"/>
    </source>
</evidence>
<feature type="compositionally biased region" description="Basic and acidic residues" evidence="13">
    <location>
        <begin position="28"/>
        <end position="39"/>
    </location>
</feature>
<evidence type="ECO:0000259" key="14">
    <source>
        <dbReference type="PROSITE" id="PS50089"/>
    </source>
</evidence>
<sequence length="119" mass="13643">MMKSVQKRKHSPVVSDENSASSVLTETDPEKQKLDSLKKVKEGEVSTIVQDANASSDNPSRDNSTNYLCCICIESVPRKKMKCLSCSHAFHKICINKWLKKRRRCPLCREKIMYHSNKK</sequence>
<keyword evidence="10" id="KW-1133">Transmembrane helix</keyword>
<dbReference type="PANTHER" id="PTHR45977:SF13">
    <property type="entry name" value="GB|AAF27103.1"/>
    <property type="match status" value="1"/>
</dbReference>
<evidence type="ECO:0000256" key="10">
    <source>
        <dbReference type="ARBA" id="ARBA00022989"/>
    </source>
</evidence>
<evidence type="ECO:0000256" key="12">
    <source>
        <dbReference type="PROSITE-ProRule" id="PRU00175"/>
    </source>
</evidence>
<feature type="compositionally biased region" description="Basic residues" evidence="13">
    <location>
        <begin position="1"/>
        <end position="11"/>
    </location>
</feature>
<dbReference type="PROSITE" id="PS50089">
    <property type="entry name" value="ZF_RING_2"/>
    <property type="match status" value="1"/>
</dbReference>
<keyword evidence="8" id="KW-0833">Ubl conjugation pathway</keyword>
<feature type="compositionally biased region" description="Polar residues" evidence="13">
    <location>
        <begin position="16"/>
        <end position="25"/>
    </location>
</feature>
<evidence type="ECO:0000313" key="16">
    <source>
        <dbReference type="Proteomes" id="UP000807504"/>
    </source>
</evidence>
<dbReference type="GO" id="GO:0016020">
    <property type="term" value="C:membrane"/>
    <property type="evidence" value="ECO:0007669"/>
    <property type="project" value="UniProtKB-SubCell"/>
</dbReference>
<dbReference type="AlphaFoldDB" id="A0A8T0EZ74"/>
<feature type="domain" description="RING-type" evidence="14">
    <location>
        <begin position="69"/>
        <end position="109"/>
    </location>
</feature>
<keyword evidence="5" id="KW-0812">Transmembrane</keyword>
<evidence type="ECO:0000256" key="1">
    <source>
        <dbReference type="ARBA" id="ARBA00000900"/>
    </source>
</evidence>
<keyword evidence="16" id="KW-1185">Reference proteome</keyword>
<dbReference type="GO" id="GO:0006511">
    <property type="term" value="P:ubiquitin-dependent protein catabolic process"/>
    <property type="evidence" value="ECO:0007669"/>
    <property type="project" value="TreeGrafter"/>
</dbReference>
<dbReference type="Proteomes" id="UP000807504">
    <property type="component" value="Unassembled WGS sequence"/>
</dbReference>
<dbReference type="GO" id="GO:0061630">
    <property type="term" value="F:ubiquitin protein ligase activity"/>
    <property type="evidence" value="ECO:0007669"/>
    <property type="project" value="UniProtKB-EC"/>
</dbReference>
<dbReference type="SUPFAM" id="SSF57850">
    <property type="entry name" value="RING/U-box"/>
    <property type="match status" value="1"/>
</dbReference>
<reference evidence="15" key="2">
    <citation type="submission" date="2020-06" db="EMBL/GenBank/DDBJ databases">
        <authorList>
            <person name="Sheffer M."/>
        </authorList>
    </citation>
    <scope>NUCLEOTIDE SEQUENCE</scope>
</reference>
<evidence type="ECO:0000256" key="7">
    <source>
        <dbReference type="ARBA" id="ARBA00022771"/>
    </source>
</evidence>
<dbReference type="Gene3D" id="3.30.40.10">
    <property type="entry name" value="Zinc/RING finger domain, C3HC4 (zinc finger)"/>
    <property type="match status" value="1"/>
</dbReference>
<comment type="subcellular location">
    <subcellularLocation>
        <location evidence="2">Membrane</location>
        <topology evidence="2">Multi-pass membrane protein</topology>
    </subcellularLocation>
</comment>
<feature type="region of interest" description="Disordered" evidence="13">
    <location>
        <begin position="1"/>
        <end position="39"/>
    </location>
</feature>
<dbReference type="EMBL" id="JABXBU010001863">
    <property type="protein sequence ID" value="KAF8782984.1"/>
    <property type="molecule type" value="Genomic_DNA"/>
</dbReference>
<evidence type="ECO:0000256" key="8">
    <source>
        <dbReference type="ARBA" id="ARBA00022786"/>
    </source>
</evidence>
<dbReference type="Pfam" id="PF13639">
    <property type="entry name" value="zf-RING_2"/>
    <property type="match status" value="1"/>
</dbReference>
<keyword evidence="7 12" id="KW-0863">Zinc-finger</keyword>
<dbReference type="SMART" id="SM00184">
    <property type="entry name" value="RING"/>
    <property type="match status" value="1"/>
</dbReference>
<dbReference type="InterPro" id="IPR013083">
    <property type="entry name" value="Znf_RING/FYVE/PHD"/>
</dbReference>
<keyword evidence="11" id="KW-0472">Membrane</keyword>
<dbReference type="InterPro" id="IPR001841">
    <property type="entry name" value="Znf_RING"/>
</dbReference>
<organism evidence="15 16">
    <name type="scientific">Argiope bruennichi</name>
    <name type="common">Wasp spider</name>
    <name type="synonym">Aranea bruennichi</name>
    <dbReference type="NCBI Taxonomy" id="94029"/>
    <lineage>
        <taxon>Eukaryota</taxon>
        <taxon>Metazoa</taxon>
        <taxon>Ecdysozoa</taxon>
        <taxon>Arthropoda</taxon>
        <taxon>Chelicerata</taxon>
        <taxon>Arachnida</taxon>
        <taxon>Araneae</taxon>
        <taxon>Araneomorphae</taxon>
        <taxon>Entelegynae</taxon>
        <taxon>Araneoidea</taxon>
        <taxon>Araneidae</taxon>
        <taxon>Argiope</taxon>
    </lineage>
</organism>
<evidence type="ECO:0000256" key="13">
    <source>
        <dbReference type="SAM" id="MobiDB-lite"/>
    </source>
</evidence>